<gene>
    <name evidence="1" type="ORF">PZH42_10490</name>
</gene>
<name>A0AAW6M6H3_9BACE</name>
<dbReference type="AlphaFoldDB" id="A0AAW6M6H3"/>
<dbReference type="EMBL" id="JARFID010000008">
    <property type="protein sequence ID" value="MDE8694535.1"/>
    <property type="molecule type" value="Genomic_DNA"/>
</dbReference>
<accession>A0AAW6M6H3</accession>
<organism evidence="1 2">
    <name type="scientific">Bacteroides cellulosilyticus</name>
    <dbReference type="NCBI Taxonomy" id="246787"/>
    <lineage>
        <taxon>Bacteria</taxon>
        <taxon>Pseudomonadati</taxon>
        <taxon>Bacteroidota</taxon>
        <taxon>Bacteroidia</taxon>
        <taxon>Bacteroidales</taxon>
        <taxon>Bacteroidaceae</taxon>
        <taxon>Bacteroides</taxon>
    </lineage>
</organism>
<evidence type="ECO:0000313" key="2">
    <source>
        <dbReference type="Proteomes" id="UP001221924"/>
    </source>
</evidence>
<sequence length="720" mass="81509">MSVKIATQSGTFDLPSDFNIEIEDTSPVFNDQGSQSTSATIPSSKNNLRLVKYINRTDTDQAPVEDARITVSDGIYHRVGKMNITQASHSTGIVSNIGFDESEIYNIWNSVTLRSFEGLPKYSPENGVEDVIAYLDDIMNDRKTDTPFHVFQICVAIPETKENDADVYYPEYLNPIIKEGEKYKLNGAARTETYLLNSEVVATSVPIGYGITPFLKVSWLLDYIFNTFGYHVTENPFSTHPQLSRLVVLNNAADCCVKGFIDYSDLMPDCTINELLQALYCRFGMVYFVDGKTKTVRLRFIKDIITSPASQDWSKLKAAEPITNYNTPKQLKLSAATSISGPYPLLVASPAADSLDKFLKPYGYIVGEQDNDGYLSYAQSNGTYCVRNLRTRKLGVVSSDFFPWDKEANIDYEDISSVDECLPIKASAPDDNYACPAYLFGKIHRYTNISSSDVNLSEKSENTSPLCFCFSLPTTRPCGSPRCYGSNGQVVDKNGHTYDISMTFVGENGLFNRFWKDYDAILRHANHTIEAKLHLEHKQLLNADFSTPVALDGQRLLVDTQRYQLPLHFSLPATVNLRTIKLLKPYDLDKEQGIHTIPQLYKWVLFNNRESVYNSVCGEQIRQWQTAVKPPATWIGVNRKNEVSDETSDAEIPFTVPTKDDFDNKRTHFIKQVNYSFDLYYKIRVIKNYTSTGIPIYEEKEYGGVHFEFKYNLWIQATGI</sequence>
<evidence type="ECO:0000313" key="1">
    <source>
        <dbReference type="EMBL" id="MDE8694535.1"/>
    </source>
</evidence>
<dbReference type="Proteomes" id="UP001221924">
    <property type="component" value="Unassembled WGS sequence"/>
</dbReference>
<protein>
    <submittedName>
        <fullName evidence="1">Uncharacterized protein</fullName>
    </submittedName>
</protein>
<proteinExistence type="predicted"/>
<comment type="caution">
    <text evidence="1">The sequence shown here is derived from an EMBL/GenBank/DDBJ whole genome shotgun (WGS) entry which is preliminary data.</text>
</comment>
<dbReference type="RefSeq" id="WP_256141050.1">
    <property type="nucleotide sequence ID" value="NZ_CAXSKE010000003.1"/>
</dbReference>
<reference evidence="1" key="1">
    <citation type="submission" date="2023-03" db="EMBL/GenBank/DDBJ databases">
        <title>DFI Biobank Strains.</title>
        <authorList>
            <person name="Mostad J."/>
            <person name="Paddock L."/>
            <person name="Medina S."/>
            <person name="Waligurski E."/>
            <person name="Barat B."/>
            <person name="Smith R."/>
            <person name="Burgo V."/>
            <person name="Metcalfe C."/>
            <person name="Woodson C."/>
            <person name="Sundararajan A."/>
            <person name="Ramaswamy R."/>
            <person name="Lin H."/>
            <person name="Pamer E.G."/>
        </authorList>
    </citation>
    <scope>NUCLEOTIDE SEQUENCE</scope>
    <source>
        <strain evidence="1">DFI.9.5</strain>
    </source>
</reference>